<dbReference type="Proteomes" id="UP001366085">
    <property type="component" value="Unassembled WGS sequence"/>
</dbReference>
<reference evidence="4 5" key="1">
    <citation type="submission" date="2024-02" db="EMBL/GenBank/DDBJ databases">
        <authorList>
            <person name="Saticioglu I.B."/>
        </authorList>
    </citation>
    <scope>NUCLEOTIDE SEQUENCE [LARGE SCALE GENOMIC DNA]</scope>
    <source>
        <strain evidence="4 5">Mu-43</strain>
    </source>
</reference>
<dbReference type="Gene3D" id="3.40.630.30">
    <property type="match status" value="1"/>
</dbReference>
<feature type="domain" description="N-acetyltransferase" evidence="3">
    <location>
        <begin position="4"/>
        <end position="168"/>
    </location>
</feature>
<dbReference type="PANTHER" id="PTHR43072">
    <property type="entry name" value="N-ACETYLTRANSFERASE"/>
    <property type="match status" value="1"/>
</dbReference>
<organism evidence="4 5">
    <name type="scientific">Microbacterium istanbulense</name>
    <dbReference type="NCBI Taxonomy" id="3122049"/>
    <lineage>
        <taxon>Bacteria</taxon>
        <taxon>Bacillati</taxon>
        <taxon>Actinomycetota</taxon>
        <taxon>Actinomycetes</taxon>
        <taxon>Micrococcales</taxon>
        <taxon>Microbacteriaceae</taxon>
        <taxon>Microbacterium</taxon>
    </lineage>
</organism>
<name>A0ABU8LJI7_9MICO</name>
<evidence type="ECO:0000259" key="3">
    <source>
        <dbReference type="PROSITE" id="PS51186"/>
    </source>
</evidence>
<comment type="caution">
    <text evidence="4">The sequence shown here is derived from an EMBL/GenBank/DDBJ whole genome shotgun (WGS) entry which is preliminary data.</text>
</comment>
<dbReference type="SUPFAM" id="SSF55729">
    <property type="entry name" value="Acyl-CoA N-acyltransferases (Nat)"/>
    <property type="match status" value="1"/>
</dbReference>
<evidence type="ECO:0000256" key="2">
    <source>
        <dbReference type="ARBA" id="ARBA00023315"/>
    </source>
</evidence>
<proteinExistence type="predicted"/>
<evidence type="ECO:0000313" key="5">
    <source>
        <dbReference type="Proteomes" id="UP001366085"/>
    </source>
</evidence>
<dbReference type="EMBL" id="JBBDGN010000003">
    <property type="protein sequence ID" value="MEJ1091165.1"/>
    <property type="molecule type" value="Genomic_DNA"/>
</dbReference>
<keyword evidence="5" id="KW-1185">Reference proteome</keyword>
<dbReference type="InterPro" id="IPR016181">
    <property type="entry name" value="Acyl_CoA_acyltransferase"/>
</dbReference>
<dbReference type="PANTHER" id="PTHR43072:SF23">
    <property type="entry name" value="UPF0039 PROTEIN C11D3.02C"/>
    <property type="match status" value="1"/>
</dbReference>
<accession>A0ABU8LJI7</accession>
<evidence type="ECO:0000313" key="4">
    <source>
        <dbReference type="EMBL" id="MEJ1091165.1"/>
    </source>
</evidence>
<dbReference type="PROSITE" id="PS51186">
    <property type="entry name" value="GNAT"/>
    <property type="match status" value="1"/>
</dbReference>
<keyword evidence="2" id="KW-0012">Acyltransferase</keyword>
<dbReference type="InterPro" id="IPR000182">
    <property type="entry name" value="GNAT_dom"/>
</dbReference>
<gene>
    <name evidence="4" type="ORF">WDU93_05605</name>
</gene>
<sequence>MNDLVIRTVTAGDIPAISAIYNHYVRTSTVTFDEVESTPRGWAEKRASIEGHGIPFLVAQAEDGAVLGYALGVAWSTKSAYRYTVENSIYLAPEAAGRGVGTRLLAAFLEAARAAGLRQVIAVIADEGAEASLALHRRAGFVDAGHLTRTGLKFGRQIGVRFLQRELTPPVPAE</sequence>
<keyword evidence="1" id="KW-0808">Transferase</keyword>
<protein>
    <submittedName>
        <fullName evidence="4">N-acetyltransferase family protein</fullName>
    </submittedName>
</protein>
<evidence type="ECO:0000256" key="1">
    <source>
        <dbReference type="ARBA" id="ARBA00022679"/>
    </source>
</evidence>
<dbReference type="Pfam" id="PF00583">
    <property type="entry name" value="Acetyltransf_1"/>
    <property type="match status" value="1"/>
</dbReference>
<dbReference type="RefSeq" id="WP_337318445.1">
    <property type="nucleotide sequence ID" value="NZ_JBBDGN010000003.1"/>
</dbReference>